<keyword evidence="2" id="KW-0812">Transmembrane</keyword>
<accession>A0A0D2HD78</accession>
<keyword evidence="2" id="KW-1133">Transmembrane helix</keyword>
<dbReference type="EMBL" id="KN847476">
    <property type="protein sequence ID" value="KIX08433.1"/>
    <property type="molecule type" value="Genomic_DNA"/>
</dbReference>
<sequence>MPARTTPPTLPPLIWHLADLYNTYIFPRLPEALQSLSETLAPFLTSVISASSNGDIVSLAAFLLTVYLTLRIADYVRRSVVAWVIFMAKIALVMAVIEAVFYVNRYGLTKALDDAEWVVSTLWGLVEDRIVNGGGGGTDNRTGWYGNSGGRGGENSWNVYGGGRQPVPVGRGGSGRKRAGGWT</sequence>
<evidence type="ECO:0000313" key="4">
    <source>
        <dbReference type="Proteomes" id="UP000053617"/>
    </source>
</evidence>
<protein>
    <submittedName>
        <fullName evidence="3">Uncharacterized protein</fullName>
    </submittedName>
</protein>
<keyword evidence="4" id="KW-1185">Reference proteome</keyword>
<name>A0A0D2HD78_9EURO</name>
<dbReference type="GeneID" id="25291160"/>
<dbReference type="AlphaFoldDB" id="A0A0D2HD78"/>
<evidence type="ECO:0000313" key="3">
    <source>
        <dbReference type="EMBL" id="KIX08433.1"/>
    </source>
</evidence>
<reference evidence="3 4" key="1">
    <citation type="submission" date="2015-01" db="EMBL/GenBank/DDBJ databases">
        <title>The Genome Sequence of Rhinocladiella mackenzie CBS 650.93.</title>
        <authorList>
            <consortium name="The Broad Institute Genomics Platform"/>
            <person name="Cuomo C."/>
            <person name="de Hoog S."/>
            <person name="Gorbushina A."/>
            <person name="Stielow B."/>
            <person name="Teixiera M."/>
            <person name="Abouelleil A."/>
            <person name="Chapman S.B."/>
            <person name="Priest M."/>
            <person name="Young S.K."/>
            <person name="Wortman J."/>
            <person name="Nusbaum C."/>
            <person name="Birren B."/>
        </authorList>
    </citation>
    <scope>NUCLEOTIDE SEQUENCE [LARGE SCALE GENOMIC DNA]</scope>
    <source>
        <strain evidence="3 4">CBS 650.93</strain>
    </source>
</reference>
<dbReference type="RefSeq" id="XP_013275569.1">
    <property type="nucleotide sequence ID" value="XM_013420115.1"/>
</dbReference>
<proteinExistence type="predicted"/>
<dbReference type="Pfam" id="PF12716">
    <property type="entry name" value="Apq12"/>
    <property type="match status" value="1"/>
</dbReference>
<dbReference type="OrthoDB" id="3559694at2759"/>
<evidence type="ECO:0000256" key="2">
    <source>
        <dbReference type="SAM" id="Phobius"/>
    </source>
</evidence>
<dbReference type="InterPro" id="IPR024316">
    <property type="entry name" value="APQ12"/>
</dbReference>
<feature type="compositionally biased region" description="Basic residues" evidence="1">
    <location>
        <begin position="174"/>
        <end position="183"/>
    </location>
</feature>
<feature type="transmembrane region" description="Helical" evidence="2">
    <location>
        <begin position="80"/>
        <end position="103"/>
    </location>
</feature>
<gene>
    <name evidence="3" type="ORF">Z518_03089</name>
</gene>
<keyword evidence="2" id="KW-0472">Membrane</keyword>
<feature type="region of interest" description="Disordered" evidence="1">
    <location>
        <begin position="163"/>
        <end position="183"/>
    </location>
</feature>
<dbReference type="Proteomes" id="UP000053617">
    <property type="component" value="Unassembled WGS sequence"/>
</dbReference>
<feature type="transmembrane region" description="Helical" evidence="2">
    <location>
        <begin position="43"/>
        <end position="68"/>
    </location>
</feature>
<organism evidence="3 4">
    <name type="scientific">Rhinocladiella mackenziei CBS 650.93</name>
    <dbReference type="NCBI Taxonomy" id="1442369"/>
    <lineage>
        <taxon>Eukaryota</taxon>
        <taxon>Fungi</taxon>
        <taxon>Dikarya</taxon>
        <taxon>Ascomycota</taxon>
        <taxon>Pezizomycotina</taxon>
        <taxon>Eurotiomycetes</taxon>
        <taxon>Chaetothyriomycetidae</taxon>
        <taxon>Chaetothyriales</taxon>
        <taxon>Herpotrichiellaceae</taxon>
        <taxon>Rhinocladiella</taxon>
    </lineage>
</organism>
<dbReference type="HOGENOM" id="CLU_1517685_0_0_1"/>
<evidence type="ECO:0000256" key="1">
    <source>
        <dbReference type="SAM" id="MobiDB-lite"/>
    </source>
</evidence>